<dbReference type="InterPro" id="IPR010167">
    <property type="entry name" value="NH2A_AcTrfase"/>
</dbReference>
<dbReference type="InterPro" id="IPR033719">
    <property type="entry name" value="NAGS_kin"/>
</dbReference>
<keyword evidence="11" id="KW-1185">Reference proteome</keyword>
<dbReference type="EMBL" id="RAXU01000011">
    <property type="protein sequence ID" value="RKG33138.1"/>
    <property type="molecule type" value="Genomic_DNA"/>
</dbReference>
<dbReference type="PANTHER" id="PTHR30602">
    <property type="entry name" value="AMINO-ACID ACETYLTRANSFERASE"/>
    <property type="match status" value="1"/>
</dbReference>
<reference evidence="10 11" key="1">
    <citation type="submission" date="2018-09" db="EMBL/GenBank/DDBJ databases">
        <title>The draft genome of Acinetobacter spp. strains.</title>
        <authorList>
            <person name="Qin J."/>
            <person name="Feng Y."/>
            <person name="Zong Z."/>
        </authorList>
    </citation>
    <scope>NUCLEOTIDE SEQUENCE [LARGE SCALE GENOMIC DNA]</scope>
    <source>
        <strain evidence="10 11">WCHAc060096</strain>
    </source>
</reference>
<organism evidence="10 11">
    <name type="scientific">Acinetobacter guerrae</name>
    <dbReference type="NCBI Taxonomy" id="1843371"/>
    <lineage>
        <taxon>Bacteria</taxon>
        <taxon>Pseudomonadati</taxon>
        <taxon>Pseudomonadota</taxon>
        <taxon>Gammaproteobacteria</taxon>
        <taxon>Moraxellales</taxon>
        <taxon>Moraxellaceae</taxon>
        <taxon>Acinetobacter</taxon>
    </lineage>
</organism>
<evidence type="ECO:0000256" key="6">
    <source>
        <dbReference type="ARBA" id="ARBA00023315"/>
    </source>
</evidence>
<dbReference type="InterPro" id="IPR016181">
    <property type="entry name" value="Acyl_CoA_acyltransferase"/>
</dbReference>
<dbReference type="Gene3D" id="3.40.630.30">
    <property type="match status" value="1"/>
</dbReference>
<dbReference type="NCBIfam" id="NF003641">
    <property type="entry name" value="PRK05279.1"/>
    <property type="match status" value="1"/>
</dbReference>
<feature type="domain" description="N-acetyltransferase" evidence="9">
    <location>
        <begin position="300"/>
        <end position="451"/>
    </location>
</feature>
<dbReference type="EC" id="2.3.1.1" evidence="8"/>
<proteinExistence type="inferred from homology"/>
<dbReference type="PANTHER" id="PTHR30602:SF12">
    <property type="entry name" value="AMINO-ACID ACETYLTRANSFERASE NAGS1, CHLOROPLASTIC-RELATED"/>
    <property type="match status" value="1"/>
</dbReference>
<dbReference type="GO" id="GO:0006526">
    <property type="term" value="P:L-arginine biosynthetic process"/>
    <property type="evidence" value="ECO:0007669"/>
    <property type="project" value="UniProtKB-UniRule"/>
</dbReference>
<keyword evidence="4 8" id="KW-0028">Amino-acid biosynthesis</keyword>
<accession>A0A3A8EG95</accession>
<dbReference type="Gene3D" id="3.40.1160.10">
    <property type="entry name" value="Acetylglutamate kinase-like"/>
    <property type="match status" value="1"/>
</dbReference>
<keyword evidence="3 8" id="KW-0055">Arginine biosynthesis</keyword>
<dbReference type="CDD" id="cd04237">
    <property type="entry name" value="AAK_NAGS-ABP"/>
    <property type="match status" value="1"/>
</dbReference>
<dbReference type="CDD" id="cd04301">
    <property type="entry name" value="NAT_SF"/>
    <property type="match status" value="1"/>
</dbReference>
<keyword evidence="8" id="KW-0963">Cytoplasm</keyword>
<dbReference type="SUPFAM" id="SSF55729">
    <property type="entry name" value="Acyl-CoA N-acyltransferases (Nat)"/>
    <property type="match status" value="1"/>
</dbReference>
<evidence type="ECO:0000256" key="2">
    <source>
        <dbReference type="ARBA" id="ARBA00009145"/>
    </source>
</evidence>
<evidence type="ECO:0000256" key="3">
    <source>
        <dbReference type="ARBA" id="ARBA00022571"/>
    </source>
</evidence>
<dbReference type="UniPathway" id="UPA00068">
    <property type="reaction ID" value="UER00106"/>
</dbReference>
<dbReference type="Pfam" id="PF00696">
    <property type="entry name" value="AA_kinase"/>
    <property type="match status" value="1"/>
</dbReference>
<dbReference type="SUPFAM" id="SSF53633">
    <property type="entry name" value="Carbamate kinase-like"/>
    <property type="match status" value="1"/>
</dbReference>
<evidence type="ECO:0000256" key="7">
    <source>
        <dbReference type="ARBA" id="ARBA00048372"/>
    </source>
</evidence>
<keyword evidence="5 8" id="KW-0808">Transferase</keyword>
<dbReference type="HAMAP" id="MF_01105">
    <property type="entry name" value="N_acetyl_glu_synth"/>
    <property type="match status" value="1"/>
</dbReference>
<dbReference type="Pfam" id="PF00583">
    <property type="entry name" value="Acetyltransf_1"/>
    <property type="match status" value="1"/>
</dbReference>
<dbReference type="AlphaFoldDB" id="A0A3A8EG95"/>
<dbReference type="PROSITE" id="PS51186">
    <property type="entry name" value="GNAT"/>
    <property type="match status" value="1"/>
</dbReference>
<protein>
    <recommendedName>
        <fullName evidence="8">Amino-acid acetyltransferase</fullName>
        <ecNumber evidence="8">2.3.1.1</ecNumber>
    </recommendedName>
    <alternativeName>
        <fullName evidence="8">N-acetylglutamate synthase</fullName>
        <shortName evidence="8">AGS</shortName>
        <shortName evidence="8">NAGS</shortName>
    </alternativeName>
</protein>
<dbReference type="InterPro" id="IPR036393">
    <property type="entry name" value="AceGlu_kinase-like_sf"/>
</dbReference>
<dbReference type="InterPro" id="IPR001048">
    <property type="entry name" value="Asp/Glu/Uridylate_kinase"/>
</dbReference>
<dbReference type="PIRSF" id="PIRSF000423">
    <property type="entry name" value="ArgA"/>
    <property type="match status" value="1"/>
</dbReference>
<dbReference type="Proteomes" id="UP000269001">
    <property type="component" value="Unassembled WGS sequence"/>
</dbReference>
<evidence type="ECO:0000259" key="9">
    <source>
        <dbReference type="PROSITE" id="PS51186"/>
    </source>
</evidence>
<evidence type="ECO:0000313" key="11">
    <source>
        <dbReference type="Proteomes" id="UP000269001"/>
    </source>
</evidence>
<keyword evidence="6 8" id="KW-0012">Acyltransferase</keyword>
<comment type="similarity">
    <text evidence="2 8">Belongs to the acetyltransferase family. ArgA subfamily.</text>
</comment>
<evidence type="ECO:0000256" key="4">
    <source>
        <dbReference type="ARBA" id="ARBA00022605"/>
    </source>
</evidence>
<evidence type="ECO:0000256" key="1">
    <source>
        <dbReference type="ARBA" id="ARBA00004925"/>
    </source>
</evidence>
<comment type="caution">
    <text evidence="10">The sequence shown here is derived from an EMBL/GenBank/DDBJ whole genome shotgun (WGS) entry which is preliminary data.</text>
</comment>
<dbReference type="InterPro" id="IPR000182">
    <property type="entry name" value="GNAT_dom"/>
</dbReference>
<dbReference type="GO" id="GO:0004042">
    <property type="term" value="F:L-glutamate N-acetyltransferase activity"/>
    <property type="evidence" value="ECO:0007669"/>
    <property type="project" value="UniProtKB-UniRule"/>
</dbReference>
<comment type="catalytic activity">
    <reaction evidence="7 8">
        <text>L-glutamate + acetyl-CoA = N-acetyl-L-glutamate + CoA + H(+)</text>
        <dbReference type="Rhea" id="RHEA:24292"/>
        <dbReference type="ChEBI" id="CHEBI:15378"/>
        <dbReference type="ChEBI" id="CHEBI:29985"/>
        <dbReference type="ChEBI" id="CHEBI:44337"/>
        <dbReference type="ChEBI" id="CHEBI:57287"/>
        <dbReference type="ChEBI" id="CHEBI:57288"/>
        <dbReference type="EC" id="2.3.1.1"/>
    </reaction>
</comment>
<evidence type="ECO:0000256" key="5">
    <source>
        <dbReference type="ARBA" id="ARBA00022679"/>
    </source>
</evidence>
<comment type="miscellaneous">
    <text evidence="8">In bacteria which possess the bifunctional enzyme ornithine acetyltransferase/N-acetylglutamate synthase (ArgJ), ArgA fulfills an anaplerotic role.</text>
</comment>
<dbReference type="NCBIfam" id="TIGR01890">
    <property type="entry name" value="N-Ac-Glu-synth"/>
    <property type="match status" value="1"/>
</dbReference>
<gene>
    <name evidence="8" type="primary">argA</name>
    <name evidence="10" type="ORF">D7V21_09940</name>
</gene>
<evidence type="ECO:0000313" key="10">
    <source>
        <dbReference type="EMBL" id="RKG33138.1"/>
    </source>
</evidence>
<comment type="pathway">
    <text evidence="1 8">Amino-acid biosynthesis; L-arginine biosynthesis; N(2)-acetyl-L-ornithine from L-glutamate: step 1/4.</text>
</comment>
<comment type="subcellular location">
    <subcellularLocation>
        <location evidence="8">Cytoplasm</location>
    </subcellularLocation>
</comment>
<evidence type="ECO:0000256" key="8">
    <source>
        <dbReference type="HAMAP-Rule" id="MF_01105"/>
    </source>
</evidence>
<dbReference type="GO" id="GO:0005737">
    <property type="term" value="C:cytoplasm"/>
    <property type="evidence" value="ECO:0007669"/>
    <property type="project" value="UniProtKB-SubCell"/>
</dbReference>
<sequence>MQLHETESTPSTTQDYVRWFRHSAPYINAHRNKTFVLMFGGEAVEHPNFQHIIHDIALLHSLGIRLILVHGARPQINKNLQEKHIQTPIHLHRRVTTRESLGCVMNAVGSIRLEIEALLSMGLANSPMFGARIDAVSGNFVTAKPYGIRDGVDFQLTGEVRSIDTDAIQRHLDNHNIVVLGPTGYSTTGEVFNLLAEEVATKTAIALQADKLIFLGNKQGLLDGNHRTLRELTPHQLDHYIDQFQKNDDEMALHLQGAQRASLSGVHRVHLISYAYDGALIEELFTRDGIGTMITDAHYEEVRMATIQDVGGLINLLRPLEQEGILVYRSRERLESEIGQFAVIERDGMILACAALYPIPTAKNEIGSAEIACVAVDPAYRKSNRGSQILHFLEDKARQDGILQLFVLTTRTAHWFLEQGFQTASVDDLPNARQELYNYQRNSLVFKKILM</sequence>
<name>A0A3A8EG95_9GAMM</name>
<dbReference type="OrthoDB" id="9802238at2"/>
<dbReference type="RefSeq" id="WP_120370351.1">
    <property type="nucleotide sequence ID" value="NZ_BKYM01000019.1"/>
</dbReference>